<dbReference type="HAMAP" id="MF_00651">
    <property type="entry name" value="Nuclease_YqgF"/>
    <property type="match status" value="1"/>
</dbReference>
<accession>A0A5E6MB75</accession>
<reference evidence="7 8" key="1">
    <citation type="submission" date="2019-09" db="EMBL/GenBank/DDBJ databases">
        <authorList>
            <person name="Cremers G."/>
        </authorList>
    </citation>
    <scope>NUCLEOTIDE SEQUENCE [LARGE SCALE GENOMIC DNA]</scope>
    <source>
        <strain evidence="7">4A</strain>
    </source>
</reference>
<dbReference type="Proteomes" id="UP000334923">
    <property type="component" value="Unassembled WGS sequence"/>
</dbReference>
<dbReference type="InterPro" id="IPR012337">
    <property type="entry name" value="RNaseH-like_sf"/>
</dbReference>
<dbReference type="EC" id="3.1.-.-" evidence="5"/>
<dbReference type="InterPro" id="IPR037027">
    <property type="entry name" value="YqgF/RNaseH-like_dom_sf"/>
</dbReference>
<protein>
    <recommendedName>
        <fullName evidence="5">Putative pre-16S rRNA nuclease</fullName>
        <ecNumber evidence="5">3.1.-.-</ecNumber>
    </recommendedName>
</protein>
<evidence type="ECO:0000313" key="8">
    <source>
        <dbReference type="Proteomes" id="UP000334923"/>
    </source>
</evidence>
<evidence type="ECO:0000313" key="7">
    <source>
        <dbReference type="EMBL" id="VVM05005.1"/>
    </source>
</evidence>
<dbReference type="PANTHER" id="PTHR33317">
    <property type="entry name" value="POLYNUCLEOTIDYL TRANSFERASE, RIBONUCLEASE H-LIKE SUPERFAMILY PROTEIN"/>
    <property type="match status" value="1"/>
</dbReference>
<keyword evidence="2 5" id="KW-0690">Ribosome biogenesis</keyword>
<name>A0A5E6MB75_9BACT</name>
<dbReference type="InterPro" id="IPR005227">
    <property type="entry name" value="YqgF"/>
</dbReference>
<dbReference type="InterPro" id="IPR006641">
    <property type="entry name" value="YqgF/RNaseH-like_dom"/>
</dbReference>
<dbReference type="Gene3D" id="3.30.420.140">
    <property type="entry name" value="YqgF/RNase H-like domain"/>
    <property type="match status" value="1"/>
</dbReference>
<evidence type="ECO:0000256" key="4">
    <source>
        <dbReference type="ARBA" id="ARBA00022801"/>
    </source>
</evidence>
<evidence type="ECO:0000256" key="5">
    <source>
        <dbReference type="HAMAP-Rule" id="MF_00651"/>
    </source>
</evidence>
<evidence type="ECO:0000259" key="6">
    <source>
        <dbReference type="SMART" id="SM00732"/>
    </source>
</evidence>
<dbReference type="GO" id="GO:0005829">
    <property type="term" value="C:cytosol"/>
    <property type="evidence" value="ECO:0007669"/>
    <property type="project" value="TreeGrafter"/>
</dbReference>
<feature type="domain" description="YqgF/RNase H-like" evidence="6">
    <location>
        <begin position="10"/>
        <end position="110"/>
    </location>
</feature>
<dbReference type="AlphaFoldDB" id="A0A5E6MB75"/>
<dbReference type="SUPFAM" id="SSF53098">
    <property type="entry name" value="Ribonuclease H-like"/>
    <property type="match status" value="1"/>
</dbReference>
<evidence type="ECO:0000256" key="2">
    <source>
        <dbReference type="ARBA" id="ARBA00022517"/>
    </source>
</evidence>
<gene>
    <name evidence="7" type="primary">yrrK</name>
    <name evidence="7" type="ORF">MAMT_00398</name>
</gene>
<dbReference type="SMART" id="SM00732">
    <property type="entry name" value="YqgFc"/>
    <property type="match status" value="1"/>
</dbReference>
<evidence type="ECO:0000256" key="3">
    <source>
        <dbReference type="ARBA" id="ARBA00022722"/>
    </source>
</evidence>
<dbReference type="GO" id="GO:0016788">
    <property type="term" value="F:hydrolase activity, acting on ester bonds"/>
    <property type="evidence" value="ECO:0007669"/>
    <property type="project" value="UniProtKB-UniRule"/>
</dbReference>
<proteinExistence type="inferred from homology"/>
<keyword evidence="1 5" id="KW-0963">Cytoplasm</keyword>
<dbReference type="EMBL" id="CABFVA020000014">
    <property type="protein sequence ID" value="VVM05005.1"/>
    <property type="molecule type" value="Genomic_DNA"/>
</dbReference>
<keyword evidence="4 5" id="KW-0378">Hydrolase</keyword>
<dbReference type="NCBIfam" id="TIGR00250">
    <property type="entry name" value="RNAse_H_YqgF"/>
    <property type="match status" value="1"/>
</dbReference>
<evidence type="ECO:0000256" key="1">
    <source>
        <dbReference type="ARBA" id="ARBA00022490"/>
    </source>
</evidence>
<sequence length="159" mass="17665">MSSKEKEGQLGILALDHGSKRIGVAVNDPTCTLALPLGYLPAEPFAEFVRQLKEFIRRYEVSLLLVGLPRNMDGSYGPAAERVREFTQKCKQLVPIPVELRDERLTTKLAARYLREAGRKEKESRQKIDGVAAAILLQSYLDELSFRADMSGQCNPGGS</sequence>
<comment type="similarity">
    <text evidence="5">Belongs to the YqgF HJR family.</text>
</comment>
<organism evidence="7 8">
    <name type="scientific">Methylacidimicrobium tartarophylax</name>
    <dbReference type="NCBI Taxonomy" id="1041768"/>
    <lineage>
        <taxon>Bacteria</taxon>
        <taxon>Pseudomonadati</taxon>
        <taxon>Verrucomicrobiota</taxon>
        <taxon>Methylacidimicrobium</taxon>
    </lineage>
</organism>
<keyword evidence="8" id="KW-1185">Reference proteome</keyword>
<dbReference type="CDD" id="cd16964">
    <property type="entry name" value="YqgF"/>
    <property type="match status" value="1"/>
</dbReference>
<dbReference type="PANTHER" id="PTHR33317:SF4">
    <property type="entry name" value="POLYNUCLEOTIDYL TRANSFERASE, RIBONUCLEASE H-LIKE SUPERFAMILY PROTEIN"/>
    <property type="match status" value="1"/>
</dbReference>
<dbReference type="GO" id="GO:0004518">
    <property type="term" value="F:nuclease activity"/>
    <property type="evidence" value="ECO:0007669"/>
    <property type="project" value="UniProtKB-KW"/>
</dbReference>
<comment type="function">
    <text evidence="5">Could be a nuclease involved in processing of the 5'-end of pre-16S rRNA.</text>
</comment>
<comment type="subcellular location">
    <subcellularLocation>
        <location evidence="5">Cytoplasm</location>
    </subcellularLocation>
</comment>
<dbReference type="GO" id="GO:0000967">
    <property type="term" value="P:rRNA 5'-end processing"/>
    <property type="evidence" value="ECO:0007669"/>
    <property type="project" value="UniProtKB-UniRule"/>
</dbReference>
<dbReference type="Pfam" id="PF03652">
    <property type="entry name" value="RuvX"/>
    <property type="match status" value="1"/>
</dbReference>
<keyword evidence="3 5" id="KW-0540">Nuclease</keyword>